<evidence type="ECO:0008006" key="3">
    <source>
        <dbReference type="Google" id="ProtNLM"/>
    </source>
</evidence>
<comment type="caution">
    <text evidence="1">The sequence shown here is derived from an EMBL/GenBank/DDBJ whole genome shotgun (WGS) entry which is preliminary data.</text>
</comment>
<dbReference type="InterPro" id="IPR011335">
    <property type="entry name" value="Restrct_endonuc-II-like"/>
</dbReference>
<proteinExistence type="predicted"/>
<sequence>MGLNWVEDIISHLYKLEGYMVVENEDLPMPKTANRRVPGHSDIDVIAIKGDELIHIECQSWWGPSKENEQKGFDRLKDRFHYAPTHIFGKYPFLDKGKIRVKKIFVTTGKPEKSRGNGPWDRLHKFCVENGIELMEVNDVIKRLIEVLKEKYPDSHIVGKEKGIARFLMHLIHNDFLK</sequence>
<dbReference type="Proteomes" id="UP000317778">
    <property type="component" value="Unassembled WGS sequence"/>
</dbReference>
<accession>A0A532UNM2</accession>
<dbReference type="EMBL" id="NJBO01000042">
    <property type="protein sequence ID" value="TKJ36541.1"/>
    <property type="molecule type" value="Genomic_DNA"/>
</dbReference>
<evidence type="ECO:0000313" key="1">
    <source>
        <dbReference type="EMBL" id="TKJ36541.1"/>
    </source>
</evidence>
<organism evidence="1 2">
    <name type="scientific">candidate division TA06 bacterium B3_TA06</name>
    <dbReference type="NCBI Taxonomy" id="2012487"/>
    <lineage>
        <taxon>Bacteria</taxon>
        <taxon>Bacteria division TA06</taxon>
    </lineage>
</organism>
<reference evidence="1 2" key="1">
    <citation type="submission" date="2017-06" db="EMBL/GenBank/DDBJ databases">
        <title>Novel microbial phyla capable of carbon fixation and sulfur reduction in deep-sea sediments.</title>
        <authorList>
            <person name="Huang J."/>
            <person name="Baker B."/>
            <person name="Wang Y."/>
        </authorList>
    </citation>
    <scope>NUCLEOTIDE SEQUENCE [LARGE SCALE GENOMIC DNA]</scope>
    <source>
        <strain evidence="1">B3_TA06</strain>
    </source>
</reference>
<protein>
    <recommendedName>
        <fullName evidence="3">NERD domain-containing protein</fullName>
    </recommendedName>
</protein>
<name>A0A532UNM2_UNCT6</name>
<dbReference type="SUPFAM" id="SSF52980">
    <property type="entry name" value="Restriction endonuclease-like"/>
    <property type="match status" value="1"/>
</dbReference>
<dbReference type="AlphaFoldDB" id="A0A532UNM2"/>
<evidence type="ECO:0000313" key="2">
    <source>
        <dbReference type="Proteomes" id="UP000317778"/>
    </source>
</evidence>
<gene>
    <name evidence="1" type="ORF">CEE36_11560</name>
</gene>